<gene>
    <name evidence="1" type="ORF">GCM10008967_33350</name>
</gene>
<evidence type="ECO:0000313" key="1">
    <source>
        <dbReference type="EMBL" id="GAA0340317.1"/>
    </source>
</evidence>
<sequence>MKELVGKCSICDKDIYCLDGFFNGAVQEDGSIICFECDQE</sequence>
<accession>A0ABN0WK90</accession>
<evidence type="ECO:0008006" key="3">
    <source>
        <dbReference type="Google" id="ProtNLM"/>
    </source>
</evidence>
<comment type="caution">
    <text evidence="1">The sequence shown here is derived from an EMBL/GenBank/DDBJ whole genome shotgun (WGS) entry which is preliminary data.</text>
</comment>
<dbReference type="EMBL" id="BAAADJ010000058">
    <property type="protein sequence ID" value="GAA0340317.1"/>
    <property type="molecule type" value="Genomic_DNA"/>
</dbReference>
<evidence type="ECO:0000313" key="2">
    <source>
        <dbReference type="Proteomes" id="UP001500782"/>
    </source>
</evidence>
<organism evidence="1 2">
    <name type="scientific">Bacillus carboniphilus</name>
    <dbReference type="NCBI Taxonomy" id="86663"/>
    <lineage>
        <taxon>Bacteria</taxon>
        <taxon>Bacillati</taxon>
        <taxon>Bacillota</taxon>
        <taxon>Bacilli</taxon>
        <taxon>Bacillales</taxon>
        <taxon>Bacillaceae</taxon>
        <taxon>Bacillus</taxon>
    </lineage>
</organism>
<proteinExistence type="predicted"/>
<dbReference type="Proteomes" id="UP001500782">
    <property type="component" value="Unassembled WGS sequence"/>
</dbReference>
<name>A0ABN0WK90_9BACI</name>
<keyword evidence="2" id="KW-1185">Reference proteome</keyword>
<dbReference type="RefSeq" id="WP_343801463.1">
    <property type="nucleotide sequence ID" value="NZ_BAAADJ010000058.1"/>
</dbReference>
<protein>
    <recommendedName>
        <fullName evidence="3">Phage protein</fullName>
    </recommendedName>
</protein>
<reference evidence="1 2" key="1">
    <citation type="journal article" date="2019" name="Int. J. Syst. Evol. Microbiol.">
        <title>The Global Catalogue of Microorganisms (GCM) 10K type strain sequencing project: providing services to taxonomists for standard genome sequencing and annotation.</title>
        <authorList>
            <consortium name="The Broad Institute Genomics Platform"/>
            <consortium name="The Broad Institute Genome Sequencing Center for Infectious Disease"/>
            <person name="Wu L."/>
            <person name="Ma J."/>
        </authorList>
    </citation>
    <scope>NUCLEOTIDE SEQUENCE [LARGE SCALE GENOMIC DNA]</scope>
    <source>
        <strain evidence="1 2">JCM 9731</strain>
    </source>
</reference>